<proteinExistence type="predicted"/>
<evidence type="ECO:0000256" key="2">
    <source>
        <dbReference type="SAM" id="MobiDB-lite"/>
    </source>
</evidence>
<protein>
    <submittedName>
        <fullName evidence="3">Uncharacterized protein</fullName>
    </submittedName>
</protein>
<reference evidence="3 4" key="1">
    <citation type="journal article" date="2015" name="Plant Cell">
        <title>Oil accumulation by the oleaginous diatom Fistulifera solaris as revealed by the genome and transcriptome.</title>
        <authorList>
            <person name="Tanaka T."/>
            <person name="Maeda Y."/>
            <person name="Veluchamy A."/>
            <person name="Tanaka M."/>
            <person name="Abida H."/>
            <person name="Marechal E."/>
            <person name="Bowler C."/>
            <person name="Muto M."/>
            <person name="Sunaga Y."/>
            <person name="Tanaka M."/>
            <person name="Yoshino T."/>
            <person name="Taniguchi T."/>
            <person name="Fukuda Y."/>
            <person name="Nemoto M."/>
            <person name="Matsumoto M."/>
            <person name="Wong P.S."/>
            <person name="Aburatani S."/>
            <person name="Fujibuchi W."/>
        </authorList>
    </citation>
    <scope>NUCLEOTIDE SEQUENCE [LARGE SCALE GENOMIC DNA]</scope>
    <source>
        <strain evidence="3 4">JPCC DA0580</strain>
    </source>
</reference>
<name>A0A1Z5KHA6_FISSO</name>
<accession>A0A1Z5KHA6</accession>
<feature type="region of interest" description="Disordered" evidence="2">
    <location>
        <begin position="100"/>
        <end position="136"/>
    </location>
</feature>
<feature type="compositionally biased region" description="Polar residues" evidence="2">
    <location>
        <begin position="103"/>
        <end position="116"/>
    </location>
</feature>
<keyword evidence="1" id="KW-0175">Coiled coil</keyword>
<evidence type="ECO:0000313" key="3">
    <source>
        <dbReference type="EMBL" id="GAX25693.1"/>
    </source>
</evidence>
<dbReference type="Proteomes" id="UP000198406">
    <property type="component" value="Unassembled WGS sequence"/>
</dbReference>
<evidence type="ECO:0000256" key="1">
    <source>
        <dbReference type="SAM" id="Coils"/>
    </source>
</evidence>
<gene>
    <name evidence="3" type="ORF">FisN_15Lh064</name>
</gene>
<dbReference type="InParanoid" id="A0A1Z5KHA6"/>
<feature type="region of interest" description="Disordered" evidence="2">
    <location>
        <begin position="153"/>
        <end position="241"/>
    </location>
</feature>
<feature type="region of interest" description="Disordered" evidence="2">
    <location>
        <begin position="935"/>
        <end position="962"/>
    </location>
</feature>
<sequence length="996" mass="111492">MMSQSRILYPNNHRNRSVVSTDSKVGAIIYPSTKVEVSQRTTQSHRFTTHTSTQELNPSSNGALQFLPAYSKSNKSALHNNNKEASWDALLDSPTIEEKKTENNLVSSLTARAQQTKQRRPTPRNSNAPSETAPPGRIARLALLFGNHHRTVVEEKRTTSPTTSSSSGHVGWPGTQDSRGRVKSYDDSSNPSEVSDVVVSTRNSSPQPVRSYTTMSNTRKIAPSQLAPRNKPPASPVSSTTSSAYMNENELLAISSFDPHSQPTFFSPFPIEDGTSMSRPDWKDPLANRQTSQSQSLFPSKQLIAPTKELLEANNRMEPPVRTFPGYLGLIDKTHEVPCLADNMESDTSSKATSAVSNAWRRTVATGSDLETDVFDGVAEEFDIRTESPFFRKQYPISIAEDVEETNDFSIISLGGGLTAIQTSADGFLNRKTASDYDDQLTNSDIDHNGFAHVPSFHEMVAKGRKATDSSLHGIQGNFNGTPRTITPARSAAEISRFSSDEESSLFTNPYAGEVDYIGDLSEYYIPPNSMKKLVRRYRRLSQQAEQTASLAELEKVNDENKAFALFEMRSRIMEKDIERGLERRGGTTVVDDIVTTPYHREGLRVRDACIVSKAWRDGVVPRDIRNAAVLTRRAESTYFIRRPIANVCSMSSRRYTWEPVNWVDDTDFMQYRCPSLGGRHMRGFEMFTIGDCQSILLKLTNEQCEKLRNKLNNATKKQIAAEYLLHTEGDNMGFDTMTDAEMEYLTAMEEVKTISKKLVQAEQAFSLVRDRIQQLVNRYQALLVKIESESCAGTSSIVSYESSHYSDNDSQYWEEQNMIEKQKWARRARRAEIRAELAAREALAVKEEARMAEKERQRELDDLRQKLMELQSDPSSAHFLSGKGRSVALMRNLTEQKANPAHPANTGSLAGGGINKEKLDGVKQRFRERIAAKKKHMSMNTNGSPARAPAKSPAHVSPSPLNAKSLLKAAGEEMYSHLDFYERSLRAVDTSRENY</sequence>
<dbReference type="EMBL" id="BDSP01000229">
    <property type="protein sequence ID" value="GAX25693.1"/>
    <property type="molecule type" value="Genomic_DNA"/>
</dbReference>
<dbReference type="AlphaFoldDB" id="A0A1Z5KHA6"/>
<evidence type="ECO:0000313" key="4">
    <source>
        <dbReference type="Proteomes" id="UP000198406"/>
    </source>
</evidence>
<dbReference type="OrthoDB" id="48259at2759"/>
<feature type="coiled-coil region" evidence="1">
    <location>
        <begin position="829"/>
        <end position="874"/>
    </location>
</feature>
<feature type="region of interest" description="Disordered" evidence="2">
    <location>
        <begin position="265"/>
        <end position="296"/>
    </location>
</feature>
<comment type="caution">
    <text evidence="3">The sequence shown here is derived from an EMBL/GenBank/DDBJ whole genome shotgun (WGS) entry which is preliminary data.</text>
</comment>
<keyword evidence="4" id="KW-1185">Reference proteome</keyword>
<feature type="compositionally biased region" description="Polar residues" evidence="2">
    <location>
        <begin position="187"/>
        <end position="219"/>
    </location>
</feature>
<organism evidence="3 4">
    <name type="scientific">Fistulifera solaris</name>
    <name type="common">Oleaginous diatom</name>
    <dbReference type="NCBI Taxonomy" id="1519565"/>
    <lineage>
        <taxon>Eukaryota</taxon>
        <taxon>Sar</taxon>
        <taxon>Stramenopiles</taxon>
        <taxon>Ochrophyta</taxon>
        <taxon>Bacillariophyta</taxon>
        <taxon>Bacillariophyceae</taxon>
        <taxon>Bacillariophycidae</taxon>
        <taxon>Naviculales</taxon>
        <taxon>Naviculaceae</taxon>
        <taxon>Fistulifera</taxon>
    </lineage>
</organism>